<dbReference type="PANTHER" id="PTHR33393:SF11">
    <property type="entry name" value="POLYGLUTAMINE SYNTHESIS ACCESSORY PROTEIN RV0574C-RELATED"/>
    <property type="match status" value="1"/>
</dbReference>
<accession>A0ABY0T9S2</accession>
<comment type="similarity">
    <text evidence="1">Belongs to the CapA family.</text>
</comment>
<dbReference type="InterPro" id="IPR019079">
    <property type="entry name" value="Capsule_synth_CapA"/>
</dbReference>
<dbReference type="PANTHER" id="PTHR33393">
    <property type="entry name" value="POLYGLUTAMINE SYNTHESIS ACCESSORY PROTEIN RV0574C-RELATED"/>
    <property type="match status" value="1"/>
</dbReference>
<name>A0ABY0T9S2_9PROT</name>
<dbReference type="SMART" id="SM00854">
    <property type="entry name" value="PGA_cap"/>
    <property type="match status" value="1"/>
</dbReference>
<dbReference type="EMBL" id="FNKY01000001">
    <property type="protein sequence ID" value="SDQ50131.1"/>
    <property type="molecule type" value="Genomic_DNA"/>
</dbReference>
<comment type="caution">
    <text evidence="3">The sequence shown here is derived from an EMBL/GenBank/DDBJ whole genome shotgun (WGS) entry which is preliminary data.</text>
</comment>
<reference evidence="3 4" key="1">
    <citation type="submission" date="2016-10" db="EMBL/GenBank/DDBJ databases">
        <authorList>
            <person name="Varghese N."/>
            <person name="Submissions S."/>
        </authorList>
    </citation>
    <scope>NUCLEOTIDE SEQUENCE [LARGE SCALE GENOMIC DNA]</scope>
    <source>
        <strain evidence="3 4">Nl1</strain>
    </source>
</reference>
<keyword evidence="4" id="KW-1185">Reference proteome</keyword>
<organism evidence="3 4">
    <name type="scientific">Nitrosospira multiformis</name>
    <dbReference type="NCBI Taxonomy" id="1231"/>
    <lineage>
        <taxon>Bacteria</taxon>
        <taxon>Pseudomonadati</taxon>
        <taxon>Pseudomonadota</taxon>
        <taxon>Betaproteobacteria</taxon>
        <taxon>Nitrosomonadales</taxon>
        <taxon>Nitrosomonadaceae</taxon>
        <taxon>Nitrosospira</taxon>
    </lineage>
</organism>
<evidence type="ECO:0000313" key="4">
    <source>
        <dbReference type="Proteomes" id="UP000183471"/>
    </source>
</evidence>
<dbReference type="InterPro" id="IPR029052">
    <property type="entry name" value="Metallo-depent_PP-like"/>
</dbReference>
<dbReference type="Pfam" id="PF09587">
    <property type="entry name" value="PGA_cap"/>
    <property type="match status" value="1"/>
</dbReference>
<dbReference type="InterPro" id="IPR052169">
    <property type="entry name" value="CW_Biosynth-Accessory"/>
</dbReference>
<feature type="domain" description="Capsule synthesis protein CapA" evidence="2">
    <location>
        <begin position="78"/>
        <end position="359"/>
    </location>
</feature>
<evidence type="ECO:0000259" key="2">
    <source>
        <dbReference type="SMART" id="SM00854"/>
    </source>
</evidence>
<protein>
    <submittedName>
        <fullName evidence="3">Poly-gamma-glutamate synthesis protein (Capsule biosynthesis protein)</fullName>
    </submittedName>
</protein>
<gene>
    <name evidence="3" type="ORF">SAMN05216402_1100</name>
</gene>
<evidence type="ECO:0000256" key="1">
    <source>
        <dbReference type="ARBA" id="ARBA00005662"/>
    </source>
</evidence>
<dbReference type="SUPFAM" id="SSF56300">
    <property type="entry name" value="Metallo-dependent phosphatases"/>
    <property type="match status" value="1"/>
</dbReference>
<evidence type="ECO:0000313" key="3">
    <source>
        <dbReference type="EMBL" id="SDQ50131.1"/>
    </source>
</evidence>
<sequence>MRLLIIVMRKPNEAQTNPQLERREFLVSALATGFAMIVRPFEALMSTTHGMTVGTHEAGASAEDREHDASGQGSGSIMLFLCGDVMTGRGIDQVLPHPGNPVLYERYMKSATGYMELAEEVSGPIPKPVDFSYIWGDALAELERRKPDVRIINLETAITRSDEVENKAVNYRMHPDNIPCITAAGIDCCALANNHVLDWGYAGLVETLKTLRMAGIKVAGAGLNIQQARASTVSAVRGKGRVLVFSFGSETSGIPWSWAASAEKPGVNLLRDFSSKTVRGIHDNIRSVKLPGDIVVASIHWGNNWGYEIPRDQQEFACQLIDEAAVDVVYGHSSHHVKRIETYKGKLILYGCGDFMNDYEGISGHEAYRGDLSLMYFARMESSTGNLISLHMTPMQIKKFRLNRASANDAIWLRDTLSREGKRSGTSVELNADNSLMLQWISLS</sequence>
<dbReference type="CDD" id="cd07381">
    <property type="entry name" value="MPP_CapA"/>
    <property type="match status" value="1"/>
</dbReference>
<dbReference type="Gene3D" id="3.60.21.10">
    <property type="match status" value="1"/>
</dbReference>
<proteinExistence type="inferred from homology"/>
<dbReference type="Proteomes" id="UP000183471">
    <property type="component" value="Unassembled WGS sequence"/>
</dbReference>